<comment type="subcellular location">
    <subcellularLocation>
        <location evidence="1 8">Cytoplasm</location>
    </subcellularLocation>
</comment>
<organism evidence="10 11">
    <name type="scientific">Vibrio algarum</name>
    <dbReference type="NCBI Taxonomy" id="3020714"/>
    <lineage>
        <taxon>Bacteria</taxon>
        <taxon>Pseudomonadati</taxon>
        <taxon>Pseudomonadota</taxon>
        <taxon>Gammaproteobacteria</taxon>
        <taxon>Vibrionales</taxon>
        <taxon>Vibrionaceae</taxon>
        <taxon>Vibrio</taxon>
    </lineage>
</organism>
<dbReference type="Proteomes" id="UP001210678">
    <property type="component" value="Unassembled WGS sequence"/>
</dbReference>
<evidence type="ECO:0000256" key="1">
    <source>
        <dbReference type="ARBA" id="ARBA00004496"/>
    </source>
</evidence>
<feature type="binding site" evidence="8">
    <location>
        <begin position="24"/>
        <end position="29"/>
    </location>
    <ligand>
        <name>ATP</name>
        <dbReference type="ChEBI" id="CHEBI:30616"/>
    </ligand>
</feature>
<dbReference type="SUPFAM" id="SSF52402">
    <property type="entry name" value="Adenine nucleotide alpha hydrolases-like"/>
    <property type="match status" value="1"/>
</dbReference>
<comment type="similarity">
    <text evidence="8">Belongs to the tRNA(Ile)-lysidine synthase family.</text>
</comment>
<feature type="domain" description="Lysidine-tRNA(Ile) synthetase C-terminal" evidence="9">
    <location>
        <begin position="365"/>
        <end position="434"/>
    </location>
</feature>
<keyword evidence="4 8" id="KW-0819">tRNA processing</keyword>
<keyword evidence="6 8" id="KW-0067">ATP-binding</keyword>
<comment type="domain">
    <text evidence="8">The N-terminal region contains the highly conserved SGGXDS motif, predicted to be a P-loop motif involved in ATP binding.</text>
</comment>
<dbReference type="InterPro" id="IPR012795">
    <property type="entry name" value="tRNA_Ile_lys_synt_N"/>
</dbReference>
<dbReference type="Gene3D" id="3.40.50.620">
    <property type="entry name" value="HUPs"/>
    <property type="match status" value="1"/>
</dbReference>
<keyword evidence="11" id="KW-1185">Reference proteome</keyword>
<comment type="caution">
    <text evidence="10">The sequence shown here is derived from an EMBL/GenBank/DDBJ whole genome shotgun (WGS) entry which is preliminary data.</text>
</comment>
<dbReference type="Pfam" id="PF09179">
    <property type="entry name" value="TilS"/>
    <property type="match status" value="1"/>
</dbReference>
<dbReference type="HAMAP" id="MF_01161">
    <property type="entry name" value="tRNA_Ile_lys_synt"/>
    <property type="match status" value="1"/>
</dbReference>
<dbReference type="SUPFAM" id="SSF82829">
    <property type="entry name" value="MesJ substrate recognition domain-like"/>
    <property type="match status" value="1"/>
</dbReference>
<evidence type="ECO:0000259" key="9">
    <source>
        <dbReference type="SMART" id="SM00977"/>
    </source>
</evidence>
<evidence type="ECO:0000256" key="3">
    <source>
        <dbReference type="ARBA" id="ARBA00022598"/>
    </source>
</evidence>
<dbReference type="EC" id="6.3.4.19" evidence="8"/>
<dbReference type="InterPro" id="IPR011063">
    <property type="entry name" value="TilS/TtcA_N"/>
</dbReference>
<dbReference type="RefSeq" id="WP_272137240.1">
    <property type="nucleotide sequence ID" value="NZ_JAQLOI010000001.1"/>
</dbReference>
<dbReference type="PANTHER" id="PTHR43033:SF1">
    <property type="entry name" value="TRNA(ILE)-LYSIDINE SYNTHASE-RELATED"/>
    <property type="match status" value="1"/>
</dbReference>
<dbReference type="NCBIfam" id="TIGR02433">
    <property type="entry name" value="lysidine_TilS_C"/>
    <property type="match status" value="1"/>
</dbReference>
<comment type="function">
    <text evidence="8">Ligates lysine onto the cytidine present at position 34 of the AUA codon-specific tRNA(Ile) that contains the anticodon CAU, in an ATP-dependent manner. Cytidine is converted to lysidine, thus changing the amino acid specificity of the tRNA from methionine to isoleucine.</text>
</comment>
<reference evidence="10 11" key="1">
    <citation type="submission" date="2023-01" db="EMBL/GenBank/DDBJ databases">
        <title>Vibrio sp. KJ40-1 sp.nov, isolated from marine algae.</title>
        <authorList>
            <person name="Butt M."/>
            <person name="Kim J.M.J."/>
            <person name="Jeon C.O.C."/>
        </authorList>
    </citation>
    <scope>NUCLEOTIDE SEQUENCE [LARGE SCALE GENOMIC DNA]</scope>
    <source>
        <strain evidence="10 11">KJ40-1</strain>
    </source>
</reference>
<evidence type="ECO:0000256" key="2">
    <source>
        <dbReference type="ARBA" id="ARBA00022490"/>
    </source>
</evidence>
<dbReference type="PANTHER" id="PTHR43033">
    <property type="entry name" value="TRNA(ILE)-LYSIDINE SYNTHASE-RELATED"/>
    <property type="match status" value="1"/>
</dbReference>
<evidence type="ECO:0000256" key="6">
    <source>
        <dbReference type="ARBA" id="ARBA00022840"/>
    </source>
</evidence>
<dbReference type="GO" id="GO:0032267">
    <property type="term" value="F:tRNA(Ile)-lysidine synthase activity"/>
    <property type="evidence" value="ECO:0007669"/>
    <property type="project" value="UniProtKB-EC"/>
</dbReference>
<gene>
    <name evidence="8 10" type="primary">tilS</name>
    <name evidence="10" type="ORF">PGX00_13450</name>
</gene>
<proteinExistence type="inferred from homology"/>
<dbReference type="EMBL" id="JAQLOI010000001">
    <property type="protein sequence ID" value="MDB1124603.1"/>
    <property type="molecule type" value="Genomic_DNA"/>
</dbReference>
<dbReference type="CDD" id="cd01992">
    <property type="entry name" value="TilS_N"/>
    <property type="match status" value="1"/>
</dbReference>
<keyword evidence="3 8" id="KW-0436">Ligase</keyword>
<sequence length="437" mass="50111">MLDTLTSIIEKYHQPDGRIVLALSGGVDSRVLLDLLARYKATHNGITCLAVHVHHGLSDNANEWAERCSLWCRDYGIELFIEHVELNLARNVSIEQEARNKRYQALEKHVKRNDLLLTGQHNADQLETFLLAMKRGSGPKGLSAMPECTSFAKGYLVRPLLTISQAEIVGYANLQGLSWNEDESNQDIRYDRNFLRQEVIPSLKSRWPNIEQSVLRSSQLCADQESLINELLHDRLVEFTAVDGGLSISQLRHQSELARNQLLRLWLGSRKSIMPSFVQLSLIWNEVAMAKADANPRMNITSGEVRRFKDRLYFVERLSDVSSWSEFLPSNQWVELPEKLGRIQLTDKSTETPLSLRSPRDDEQVQVHFKPQGLTAHPVERGHSRKLKKLFQEYGVPSWLRTRTPIIMYGDQLAMVVDLFVCKEFHGDDCEILWDKV</sequence>
<dbReference type="InterPro" id="IPR012796">
    <property type="entry name" value="Lysidine-tRNA-synth_C"/>
</dbReference>
<dbReference type="InterPro" id="IPR012094">
    <property type="entry name" value="tRNA_Ile_lys_synt"/>
</dbReference>
<keyword evidence="5 8" id="KW-0547">Nucleotide-binding</keyword>
<protein>
    <recommendedName>
        <fullName evidence="8">tRNA(Ile)-lysidine synthase</fullName>
        <ecNumber evidence="8">6.3.4.19</ecNumber>
    </recommendedName>
    <alternativeName>
        <fullName evidence="8">tRNA(Ile)-2-lysyl-cytidine synthase</fullName>
    </alternativeName>
    <alternativeName>
        <fullName evidence="8">tRNA(Ile)-lysidine synthetase</fullName>
    </alternativeName>
</protein>
<evidence type="ECO:0000256" key="8">
    <source>
        <dbReference type="HAMAP-Rule" id="MF_01161"/>
    </source>
</evidence>
<evidence type="ECO:0000256" key="5">
    <source>
        <dbReference type="ARBA" id="ARBA00022741"/>
    </source>
</evidence>
<dbReference type="Pfam" id="PF01171">
    <property type="entry name" value="ATP_bind_3"/>
    <property type="match status" value="1"/>
</dbReference>
<evidence type="ECO:0000313" key="11">
    <source>
        <dbReference type="Proteomes" id="UP001210678"/>
    </source>
</evidence>
<dbReference type="SUPFAM" id="SSF56037">
    <property type="entry name" value="PheT/TilS domain"/>
    <property type="match status" value="1"/>
</dbReference>
<dbReference type="Gene3D" id="1.20.59.20">
    <property type="match status" value="1"/>
</dbReference>
<dbReference type="NCBIfam" id="TIGR02432">
    <property type="entry name" value="lysidine_TilS_N"/>
    <property type="match status" value="1"/>
</dbReference>
<comment type="catalytic activity">
    <reaction evidence="7 8">
        <text>cytidine(34) in tRNA(Ile2) + L-lysine + ATP = lysidine(34) in tRNA(Ile2) + AMP + diphosphate + H(+)</text>
        <dbReference type="Rhea" id="RHEA:43744"/>
        <dbReference type="Rhea" id="RHEA-COMP:10625"/>
        <dbReference type="Rhea" id="RHEA-COMP:10670"/>
        <dbReference type="ChEBI" id="CHEBI:15378"/>
        <dbReference type="ChEBI" id="CHEBI:30616"/>
        <dbReference type="ChEBI" id="CHEBI:32551"/>
        <dbReference type="ChEBI" id="CHEBI:33019"/>
        <dbReference type="ChEBI" id="CHEBI:82748"/>
        <dbReference type="ChEBI" id="CHEBI:83665"/>
        <dbReference type="ChEBI" id="CHEBI:456215"/>
        <dbReference type="EC" id="6.3.4.19"/>
    </reaction>
</comment>
<evidence type="ECO:0000256" key="4">
    <source>
        <dbReference type="ARBA" id="ARBA00022694"/>
    </source>
</evidence>
<dbReference type="SMART" id="SM00977">
    <property type="entry name" value="TilS_C"/>
    <property type="match status" value="1"/>
</dbReference>
<dbReference type="InterPro" id="IPR015262">
    <property type="entry name" value="tRNA_Ile_lys_synt_subst-bd"/>
</dbReference>
<accession>A0ABT4YUA5</accession>
<evidence type="ECO:0000256" key="7">
    <source>
        <dbReference type="ARBA" id="ARBA00048539"/>
    </source>
</evidence>
<dbReference type="InterPro" id="IPR014729">
    <property type="entry name" value="Rossmann-like_a/b/a_fold"/>
</dbReference>
<dbReference type="Pfam" id="PF11734">
    <property type="entry name" value="TilS_C"/>
    <property type="match status" value="1"/>
</dbReference>
<name>A0ABT4YUA5_9VIBR</name>
<evidence type="ECO:0000313" key="10">
    <source>
        <dbReference type="EMBL" id="MDB1124603.1"/>
    </source>
</evidence>
<keyword evidence="2 8" id="KW-0963">Cytoplasm</keyword>